<comment type="caution">
    <text evidence="2">The sequence shown here is derived from an EMBL/GenBank/DDBJ whole genome shotgun (WGS) entry which is preliminary data.</text>
</comment>
<dbReference type="Proteomes" id="UP001549749">
    <property type="component" value="Unassembled WGS sequence"/>
</dbReference>
<evidence type="ECO:0008006" key="4">
    <source>
        <dbReference type="Google" id="ProtNLM"/>
    </source>
</evidence>
<feature type="chain" id="PRO_5046003899" description="Tetratricopeptide repeat protein" evidence="1">
    <location>
        <begin position="23"/>
        <end position="216"/>
    </location>
</feature>
<evidence type="ECO:0000313" key="3">
    <source>
        <dbReference type="Proteomes" id="UP001549749"/>
    </source>
</evidence>
<keyword evidence="3" id="KW-1185">Reference proteome</keyword>
<gene>
    <name evidence="2" type="ORF">ABR189_14370</name>
</gene>
<name>A0ABV2T6B0_9BACT</name>
<dbReference type="RefSeq" id="WP_354661209.1">
    <property type="nucleotide sequence ID" value="NZ_JBEXAC010000002.1"/>
</dbReference>
<accession>A0ABV2T6B0</accession>
<feature type="signal peptide" evidence="1">
    <location>
        <begin position="1"/>
        <end position="22"/>
    </location>
</feature>
<dbReference type="EMBL" id="JBEXAC010000002">
    <property type="protein sequence ID" value="MET6998565.1"/>
    <property type="molecule type" value="Genomic_DNA"/>
</dbReference>
<reference evidence="2 3" key="1">
    <citation type="submission" date="2024-06" db="EMBL/GenBank/DDBJ databases">
        <title>Chitinophaga defluvii sp. nov., isolated from municipal sewage.</title>
        <authorList>
            <person name="Zhang L."/>
        </authorList>
    </citation>
    <scope>NUCLEOTIDE SEQUENCE [LARGE SCALE GENOMIC DNA]</scope>
    <source>
        <strain evidence="2 3">H8</strain>
    </source>
</reference>
<protein>
    <recommendedName>
        <fullName evidence="4">Tetratricopeptide repeat protein</fullName>
    </recommendedName>
</protein>
<evidence type="ECO:0000256" key="1">
    <source>
        <dbReference type="SAM" id="SignalP"/>
    </source>
</evidence>
<sequence>MKRIILSVFLMAGMFTATYAQSAQYNDAMTKEVATLDSSSTFNPAALLQKANTFERIAAAEQSQWLPYYYAGYCQVMQAFMQQDKSKVDEIVDKAELNADKAESLSTDNAEILCLKSLIASARIGVDPMNRGMKYGMESGALLTKAKKINPENPRIYMLEGQALLYTPEQFGGSKARAKETFEVALQKFAAFKPESNIAPHWGEPYTRQLLDLSKK</sequence>
<keyword evidence="1" id="KW-0732">Signal</keyword>
<proteinExistence type="predicted"/>
<evidence type="ECO:0000313" key="2">
    <source>
        <dbReference type="EMBL" id="MET6998565.1"/>
    </source>
</evidence>
<organism evidence="2 3">
    <name type="scientific">Chitinophaga defluvii</name>
    <dbReference type="NCBI Taxonomy" id="3163343"/>
    <lineage>
        <taxon>Bacteria</taxon>
        <taxon>Pseudomonadati</taxon>
        <taxon>Bacteroidota</taxon>
        <taxon>Chitinophagia</taxon>
        <taxon>Chitinophagales</taxon>
        <taxon>Chitinophagaceae</taxon>
        <taxon>Chitinophaga</taxon>
    </lineage>
</organism>